<accession>A0A5C7GM78</accession>
<dbReference type="PANTHER" id="PTHR37938:SF1">
    <property type="entry name" value="BLL0215 PROTEIN"/>
    <property type="match status" value="1"/>
</dbReference>
<comment type="caution">
    <text evidence="3">The sequence shown here is derived from an EMBL/GenBank/DDBJ whole genome shotgun (WGS) entry which is preliminary data.</text>
</comment>
<name>A0A5C7GM78_9FLAO</name>
<dbReference type="RefSeq" id="WP_147767002.1">
    <property type="nucleotide sequence ID" value="NZ_VRKQ01000008.1"/>
</dbReference>
<sequence>MEKGTNIIIKAEFNPKIKTYILLTVAFFLVISLAGIPFLIIWFLGLGQHISKRYYQNLRCQLTTKHLEFKKGVLFKVEKTIPLENIQDLTFIENPILNILDLRILKIETAGQSNPKGSDMKLIGIIDSANFKESVLKQREAIQSKNYSLNQTSDNSTEKTHELLEEIRDLLNDIKNK</sequence>
<dbReference type="EMBL" id="VRKQ01000008">
    <property type="protein sequence ID" value="TXG39432.1"/>
    <property type="molecule type" value="Genomic_DNA"/>
</dbReference>
<feature type="domain" description="YdbS-like PH" evidence="2">
    <location>
        <begin position="55"/>
        <end position="118"/>
    </location>
</feature>
<dbReference type="Pfam" id="PF03703">
    <property type="entry name" value="bPH_2"/>
    <property type="match status" value="1"/>
</dbReference>
<evidence type="ECO:0000313" key="3">
    <source>
        <dbReference type="EMBL" id="TXG39432.1"/>
    </source>
</evidence>
<protein>
    <submittedName>
        <fullName evidence="3">PH domain-containing protein</fullName>
    </submittedName>
</protein>
<keyword evidence="4" id="KW-1185">Reference proteome</keyword>
<organism evidence="3 4">
    <name type="scientific">Seonamhaeicola maritimus</name>
    <dbReference type="NCBI Taxonomy" id="2591822"/>
    <lineage>
        <taxon>Bacteria</taxon>
        <taxon>Pseudomonadati</taxon>
        <taxon>Bacteroidota</taxon>
        <taxon>Flavobacteriia</taxon>
        <taxon>Flavobacteriales</taxon>
        <taxon>Flavobacteriaceae</taxon>
    </lineage>
</organism>
<evidence type="ECO:0000259" key="2">
    <source>
        <dbReference type="Pfam" id="PF03703"/>
    </source>
</evidence>
<feature type="transmembrane region" description="Helical" evidence="1">
    <location>
        <begin position="20"/>
        <end position="44"/>
    </location>
</feature>
<keyword evidence="1" id="KW-0812">Transmembrane</keyword>
<keyword evidence="1" id="KW-1133">Transmembrane helix</keyword>
<keyword evidence="1" id="KW-0472">Membrane</keyword>
<reference evidence="3 4" key="1">
    <citation type="submission" date="2019-08" db="EMBL/GenBank/DDBJ databases">
        <title>Seonamhaeicola sediminis sp. nov., isolated from marine sediment.</title>
        <authorList>
            <person name="Cao W.R."/>
        </authorList>
    </citation>
    <scope>NUCLEOTIDE SEQUENCE [LARGE SCALE GENOMIC DNA]</scope>
    <source>
        <strain evidence="3 4">1505</strain>
    </source>
</reference>
<gene>
    <name evidence="3" type="ORF">FUA22_06040</name>
</gene>
<dbReference type="OrthoDB" id="8754159at2"/>
<dbReference type="Proteomes" id="UP000321080">
    <property type="component" value="Unassembled WGS sequence"/>
</dbReference>
<dbReference type="AlphaFoldDB" id="A0A5C7GM78"/>
<dbReference type="InterPro" id="IPR005182">
    <property type="entry name" value="YdbS-like_PH"/>
</dbReference>
<evidence type="ECO:0000313" key="4">
    <source>
        <dbReference type="Proteomes" id="UP000321080"/>
    </source>
</evidence>
<dbReference type="PANTHER" id="PTHR37938">
    <property type="entry name" value="BLL0215 PROTEIN"/>
    <property type="match status" value="1"/>
</dbReference>
<evidence type="ECO:0000256" key="1">
    <source>
        <dbReference type="SAM" id="Phobius"/>
    </source>
</evidence>
<proteinExistence type="predicted"/>